<dbReference type="Pfam" id="PF01886">
    <property type="entry name" value="DUF61"/>
    <property type="match status" value="1"/>
</dbReference>
<organism evidence="1 2">
    <name type="scientific">Zestosphaera tikiterensis</name>
    <dbReference type="NCBI Taxonomy" id="1973259"/>
    <lineage>
        <taxon>Archaea</taxon>
        <taxon>Thermoproteota</taxon>
        <taxon>Thermoprotei</taxon>
        <taxon>Desulfurococcales</taxon>
        <taxon>Desulfurococcaceae</taxon>
        <taxon>Zestosphaera</taxon>
    </lineage>
</organism>
<evidence type="ECO:0000313" key="2">
    <source>
        <dbReference type="Proteomes" id="UP000244093"/>
    </source>
</evidence>
<accession>A0A2R7Y5L8</accession>
<evidence type="ECO:0000313" key="1">
    <source>
        <dbReference type="EMBL" id="PUA32773.1"/>
    </source>
</evidence>
<dbReference type="EMBL" id="NBVN01000003">
    <property type="protein sequence ID" value="PUA32773.1"/>
    <property type="molecule type" value="Genomic_DNA"/>
</dbReference>
<reference evidence="1 2" key="1">
    <citation type="journal article" date="2018" name="Syst. Appl. Microbiol.">
        <title>A new symbiotic nanoarchaeote (Candidatus Nanoclepta minutus) and its host (Zestosphaera tikiterensis gen. nov., sp. nov.) from a New Zealand hot spring.</title>
        <authorList>
            <person name="St John E."/>
            <person name="Liu Y."/>
            <person name="Podar M."/>
            <person name="Stott M.B."/>
            <person name="Meneghin J."/>
            <person name="Chen Z."/>
            <person name="Lagutin K."/>
            <person name="Mitchell K."/>
            <person name="Reysenbach A.L."/>
        </authorList>
    </citation>
    <scope>NUCLEOTIDE SEQUENCE [LARGE SCALE GENOMIC DNA]</scope>
    <source>
        <strain evidence="1">NZ3</strain>
    </source>
</reference>
<protein>
    <submittedName>
        <fullName evidence="1">Uncharacterized protein</fullName>
    </submittedName>
</protein>
<sequence>MSEGERLLEYFLRNELLVVNSHLAVKRKTLKELLKEEYPHVLTRDGGLHMFRKSELMYAYELLKEDADKLLLPIYVELIPEMSQTTALVSDPIAIKLLSKILETPEEYPLYLYPIQLNVLRSKIGTLIQYLISPKSLEVEPLSEELTRF</sequence>
<dbReference type="AlphaFoldDB" id="A0A2R7Y5L8"/>
<proteinExistence type="predicted"/>
<dbReference type="InterPro" id="IPR002746">
    <property type="entry name" value="UPF0216"/>
</dbReference>
<gene>
    <name evidence="1" type="ORF">B7O98_04810</name>
</gene>
<name>A0A2R7Y5L8_9CREN</name>
<dbReference type="Proteomes" id="UP000244093">
    <property type="component" value="Unassembled WGS sequence"/>
</dbReference>
<comment type="caution">
    <text evidence="1">The sequence shown here is derived from an EMBL/GenBank/DDBJ whole genome shotgun (WGS) entry which is preliminary data.</text>
</comment>